<evidence type="ECO:0000259" key="2">
    <source>
        <dbReference type="Pfam" id="PF20469"/>
    </source>
</evidence>
<dbReference type="PANTHER" id="PTHR43581:SF4">
    <property type="entry name" value="ATP_GTP PHOSPHATASE"/>
    <property type="match status" value="1"/>
</dbReference>
<dbReference type="OrthoDB" id="9792800at2"/>
<dbReference type="Pfam" id="PF20469">
    <property type="entry name" value="OLD-like_TOPRIM"/>
    <property type="match status" value="1"/>
</dbReference>
<protein>
    <submittedName>
        <fullName evidence="3">Predicted ATP-dependent endonuclease of the OLD family, contains P-loop ATPase and TOPRIM domains</fullName>
    </submittedName>
</protein>
<reference evidence="3 4" key="1">
    <citation type="submission" date="2016-11" db="EMBL/GenBank/DDBJ databases">
        <authorList>
            <person name="Jaros S."/>
            <person name="Januszkiewicz K."/>
            <person name="Wedrychowicz H."/>
        </authorList>
    </citation>
    <scope>NUCLEOTIDE SEQUENCE [LARGE SCALE GENOMIC DNA]</scope>
    <source>
        <strain evidence="3 4">DSM 21986</strain>
    </source>
</reference>
<gene>
    <name evidence="3" type="ORF">SAMN05443144_1447</name>
</gene>
<dbReference type="AlphaFoldDB" id="A0A1M5LRE7"/>
<dbReference type="Pfam" id="PF13175">
    <property type="entry name" value="AAA_15"/>
    <property type="match status" value="1"/>
</dbReference>
<keyword evidence="4" id="KW-1185">Reference proteome</keyword>
<accession>A0A1M5LRE7</accession>
<keyword evidence="3" id="KW-0378">Hydrolase</keyword>
<dbReference type="InterPro" id="IPR027417">
    <property type="entry name" value="P-loop_NTPase"/>
</dbReference>
<dbReference type="STRING" id="1194090.SAMN05443144_1447"/>
<proteinExistence type="predicted"/>
<keyword evidence="3" id="KW-0540">Nuclease</keyword>
<evidence type="ECO:0000313" key="4">
    <source>
        <dbReference type="Proteomes" id="UP000184041"/>
    </source>
</evidence>
<keyword evidence="3" id="KW-0255">Endonuclease</keyword>
<dbReference type="Proteomes" id="UP000184041">
    <property type="component" value="Unassembled WGS sequence"/>
</dbReference>
<name>A0A1M5LRE7_9BACT</name>
<dbReference type="Gene3D" id="3.40.50.300">
    <property type="entry name" value="P-loop containing nucleotide triphosphate hydrolases"/>
    <property type="match status" value="1"/>
</dbReference>
<dbReference type="InterPro" id="IPR034139">
    <property type="entry name" value="TOPRIM_OLD"/>
</dbReference>
<evidence type="ECO:0000313" key="3">
    <source>
        <dbReference type="EMBL" id="SHG67618.1"/>
    </source>
</evidence>
<evidence type="ECO:0000259" key="1">
    <source>
        <dbReference type="Pfam" id="PF13175"/>
    </source>
</evidence>
<sequence>MRINKIEISNYRLLKDFDINLEENLSLVIGKNNTGKTSFLSVLERFLTFSKDRFSFEDINLESKQSFKEKFIQDNFEEEYSFGITLKLYIHYDEEDNLSNISEVMLNLEPDQNVVVIEFSYSILYEEIQRLKKDFTEFKKDYAGDPEKDILFYLAENYKSYFAVRRRALEYKNEENTVSIEEQSTIDKIINFKRIKAKRDVVDTDGYKTTSDKTLSRKSSRFYNKISSPEVENENIRRLNKELRNTDKDLDEVYTDLFAGLLDKVKRFGGIKENESKLEIKSKLEGRNLLKDNTSVMYSQEEQTLPEDYYGLGYLNLISMIFEIEVILNDFKRKTSETEVPSDINLFFIEEPEAHTHPQMQYIFIKNIKDLLEEERNGEEDGIEIDLQTIISTHSSHITAESEFDDIKYFDRTNVNSVISKDLKQLEGEYDEDSDQYEFLKKYLTLSRSELFFADKAILIEGDTERLLIPSIMRKMDNENQEDKLPLLSQNISIIQAGAYAHIFDKFIDFLDIKTLIITDIDSVHENGKCPVEEGAKTSNNTIKSFLGKEELDELVDLRKDERCLSKEEDGWQNDNSGDLLIVYQKKEDEYHPRSFEDAFINKNLTFIQENKDSFYGLKKADKFDNEQLSSFELAENCINKKTDFALDIIYHSNDAISNWDIPSYIEEGLTWLKQ</sequence>
<dbReference type="EMBL" id="FQUS01000044">
    <property type="protein sequence ID" value="SHG67618.1"/>
    <property type="molecule type" value="Genomic_DNA"/>
</dbReference>
<dbReference type="InterPro" id="IPR051396">
    <property type="entry name" value="Bact_Antivir_Def_Nuclease"/>
</dbReference>
<dbReference type="GO" id="GO:0004519">
    <property type="term" value="F:endonuclease activity"/>
    <property type="evidence" value="ECO:0007669"/>
    <property type="project" value="UniProtKB-KW"/>
</dbReference>
<feature type="domain" description="OLD protein-like TOPRIM" evidence="2">
    <location>
        <begin position="452"/>
        <end position="522"/>
    </location>
</feature>
<dbReference type="SUPFAM" id="SSF52540">
    <property type="entry name" value="P-loop containing nucleoside triphosphate hydrolases"/>
    <property type="match status" value="1"/>
</dbReference>
<feature type="domain" description="Endonuclease GajA/Old nuclease/RecF-like AAA" evidence="1">
    <location>
        <begin position="1"/>
        <end position="398"/>
    </location>
</feature>
<dbReference type="PANTHER" id="PTHR43581">
    <property type="entry name" value="ATP/GTP PHOSPHATASE"/>
    <property type="match status" value="1"/>
</dbReference>
<dbReference type="CDD" id="cd01026">
    <property type="entry name" value="TOPRIM_OLD"/>
    <property type="match status" value="1"/>
</dbReference>
<dbReference type="InterPro" id="IPR041685">
    <property type="entry name" value="AAA_GajA/Old/RecF-like"/>
</dbReference>
<organism evidence="3 4">
    <name type="scientific">Fodinibius roseus</name>
    <dbReference type="NCBI Taxonomy" id="1194090"/>
    <lineage>
        <taxon>Bacteria</taxon>
        <taxon>Pseudomonadati</taxon>
        <taxon>Balneolota</taxon>
        <taxon>Balneolia</taxon>
        <taxon>Balneolales</taxon>
        <taxon>Balneolaceae</taxon>
        <taxon>Fodinibius</taxon>
    </lineage>
</organism>
<dbReference type="RefSeq" id="WP_073068651.1">
    <property type="nucleotide sequence ID" value="NZ_FQUS01000044.1"/>
</dbReference>